<dbReference type="EMBL" id="AP025730">
    <property type="protein sequence ID" value="BDI04718.1"/>
    <property type="molecule type" value="Genomic_DNA"/>
</dbReference>
<reference evidence="1" key="1">
    <citation type="submission" date="2022-04" db="EMBL/GenBank/DDBJ databases">
        <title>Whole genome sequence of Sphaerotilus sp. FB-5.</title>
        <authorList>
            <person name="Takeda M."/>
            <person name="Narihara S."/>
            <person name="Akimoto M."/>
            <person name="Akimoto R."/>
            <person name="Nishiyashiki S."/>
            <person name="Murakami T."/>
        </authorList>
    </citation>
    <scope>NUCLEOTIDE SEQUENCE</scope>
    <source>
        <strain evidence="1">FB-5</strain>
    </source>
</reference>
<sequence length="537" mass="57717">MSSRADQILARFPLHLDAARRGKRLGEATAALAQDLDTLAAALAAVRRAHRLADADEMADLLRLAALHGMGRPEFEVLLQRQRRTRVLLAALQVASDDATRTATADALLALWAPQAPAPRLLPLYADPDAPDDTARAAQRLAAQVVLTLRQARLNDALRGRIARSAAIATHGNGTVQALMEAAANALDLAIGPIQHSADRFWHAARVTDRLRLARPTADASVELQPADELLGLEENPLERSSTDATPRRHAELFTLTRRGFERALLRVQITGEADRSVAPMLVNRDEGHGIGYDARLAAGAELMFQEDGRVLLDGADVTANAFAWQGACFAGDDASEQADFVFAGSGLGPRQKPARFATFTPPAALDREAAYPSDGASLPMPGIAVGVTRLAFFVREAHAAALAGSPAQPRVVTPRHGQAIFDASVFAAPPLPNAPAARVALSWLEHRAFAVRVLIPPRLRLWRDGAEDPDGVLTLQAVARALERHRPAGVELRVEYIDERWILGQGTLTSGIDDDLIEQLRSGMVLWRAPAQPAPA</sequence>
<keyword evidence="2" id="KW-1185">Reference proteome</keyword>
<protein>
    <recommendedName>
        <fullName evidence="3">TerD domain-containing protein</fullName>
    </recommendedName>
</protein>
<name>A0ABN6PIF0_9BURK</name>
<proteinExistence type="predicted"/>
<gene>
    <name evidence="1" type="ORF">CATMQ487_16880</name>
</gene>
<evidence type="ECO:0008006" key="3">
    <source>
        <dbReference type="Google" id="ProtNLM"/>
    </source>
</evidence>
<accession>A0ABN6PIF0</accession>
<dbReference type="Proteomes" id="UP001057498">
    <property type="component" value="Chromosome"/>
</dbReference>
<dbReference type="RefSeq" id="WP_251972821.1">
    <property type="nucleotide sequence ID" value="NZ_AP025730.1"/>
</dbReference>
<evidence type="ECO:0000313" key="1">
    <source>
        <dbReference type="EMBL" id="BDI04718.1"/>
    </source>
</evidence>
<evidence type="ECO:0000313" key="2">
    <source>
        <dbReference type="Proteomes" id="UP001057498"/>
    </source>
</evidence>
<organism evidence="1 2">
    <name type="scientific">Sphaerotilus microaerophilus</name>
    <dbReference type="NCBI Taxonomy" id="2914710"/>
    <lineage>
        <taxon>Bacteria</taxon>
        <taxon>Pseudomonadati</taxon>
        <taxon>Pseudomonadota</taxon>
        <taxon>Betaproteobacteria</taxon>
        <taxon>Burkholderiales</taxon>
        <taxon>Sphaerotilaceae</taxon>
        <taxon>Sphaerotilus</taxon>
    </lineage>
</organism>